<evidence type="ECO:0000313" key="2">
    <source>
        <dbReference type="EMBL" id="CAE7377750.1"/>
    </source>
</evidence>
<dbReference type="AlphaFoldDB" id="A0A812QE61"/>
<dbReference type="InterPro" id="IPR027434">
    <property type="entry name" value="Homing_endonucl"/>
</dbReference>
<evidence type="ECO:0000313" key="3">
    <source>
        <dbReference type="Proteomes" id="UP000604046"/>
    </source>
</evidence>
<feature type="signal peptide" evidence="1">
    <location>
        <begin position="1"/>
        <end position="18"/>
    </location>
</feature>
<dbReference type="SUPFAM" id="SSF55608">
    <property type="entry name" value="Homing endonucleases"/>
    <property type="match status" value="1"/>
</dbReference>
<dbReference type="Gene3D" id="3.10.28.10">
    <property type="entry name" value="Homing endonucleases"/>
    <property type="match status" value="1"/>
</dbReference>
<name>A0A812QE61_9DINO</name>
<reference evidence="2" key="1">
    <citation type="submission" date="2021-02" db="EMBL/GenBank/DDBJ databases">
        <authorList>
            <person name="Dougan E. K."/>
            <person name="Rhodes N."/>
            <person name="Thang M."/>
            <person name="Chan C."/>
        </authorList>
    </citation>
    <scope>NUCLEOTIDE SEQUENCE</scope>
</reference>
<organism evidence="2 3">
    <name type="scientific">Symbiodinium natans</name>
    <dbReference type="NCBI Taxonomy" id="878477"/>
    <lineage>
        <taxon>Eukaryota</taxon>
        <taxon>Sar</taxon>
        <taxon>Alveolata</taxon>
        <taxon>Dinophyceae</taxon>
        <taxon>Suessiales</taxon>
        <taxon>Symbiodiniaceae</taxon>
        <taxon>Symbiodinium</taxon>
    </lineage>
</organism>
<keyword evidence="1" id="KW-0732">Signal</keyword>
<proteinExistence type="predicted"/>
<gene>
    <name evidence="2" type="ORF">SNAT2548_LOCUS20627</name>
</gene>
<sequence>MCWMVQRMTASHLRLVVAKLSPAPPAPAHEKQVAVSSARTLAATLQHRSSEAASSQNNTVANVSPLVVTSGDSLQDVVKKNHRLRALLKTMRWPRLESFEVGGRVYELPCRQADLPACALGLSTSARLRYLAGFFDGDGCVGPSARCMLTVEQSVNQAGVLLLFLDLFGGSVRRQCDGVGLCRPVLKWEVCGQKACHAATLLAPYSITKQKQLHLVAAWPQYKKAQRQHIKEELQLLKKYDSAVVGHCTMEYFTGFFDAEGHIQQGCGGFLVQRFSLDVRVRRDGPNFRLILGPTQVCKQVLHRMLATGLLCKAEQAKTAMSLTRANAAQVRATLEEHVGNQKFGKRLDEDGLRRAHEIQAFLNQVAYLKRRGEVHQAASKLQEVECLRSNHALLKARLENQQLHDYICKLHSLPNLPTSEPVIRMPRAEAQSKATGQPLRFFAQGKRTQVQEEYHIIGSFTNWERTVKMEVESEGVFGFTLTLGENRWETFQIWEDGDEDKVLHPGFHWADRDSPALGPSRQGVCGRFANWRVSGKPAQVRLCNEDHVRSLHLTPASEEILMYAGDTEIRTVAAFPDDYEPEEAAGEIPVVEQDAHLIGMPGDSYRVRLTLGGEYRRVDWQKLPRSSSFPPEVMPPSAYYVAGDFNFWELQPMEEVEEPSSSSKSRSFVAEVRLRSDKDSFQVVRNKDWDQSFYPEGSSTSTSSLRGPDAFGALKGWRLPGKAGDVFRINFRRSLPSAGKDEKSVSFTRSTSGPSTGQELVVSHGYSVVGSWDDCKTKRPMIFEKDRSSWVAEVVLGATGVEYFQFLFEGNWMALVYPSTNEAPASAAPQGPDSSGAGRFWRLQDDSFKPGDAVRIALKALDRQNLPFNQAFGSKNGALGGS</sequence>
<protein>
    <recommendedName>
        <fullName evidence="4">AMP-activated protein kinase glycogen-binding domain-containing protein</fullName>
    </recommendedName>
</protein>
<evidence type="ECO:0000256" key="1">
    <source>
        <dbReference type="SAM" id="SignalP"/>
    </source>
</evidence>
<comment type="caution">
    <text evidence="2">The sequence shown here is derived from an EMBL/GenBank/DDBJ whole genome shotgun (WGS) entry which is preliminary data.</text>
</comment>
<feature type="chain" id="PRO_5033028307" description="AMP-activated protein kinase glycogen-binding domain-containing protein" evidence="1">
    <location>
        <begin position="19"/>
        <end position="883"/>
    </location>
</feature>
<dbReference type="EMBL" id="CAJNDS010002216">
    <property type="protein sequence ID" value="CAE7377750.1"/>
    <property type="molecule type" value="Genomic_DNA"/>
</dbReference>
<keyword evidence="3" id="KW-1185">Reference proteome</keyword>
<dbReference type="Proteomes" id="UP000604046">
    <property type="component" value="Unassembled WGS sequence"/>
</dbReference>
<accession>A0A812QE61</accession>
<evidence type="ECO:0008006" key="4">
    <source>
        <dbReference type="Google" id="ProtNLM"/>
    </source>
</evidence>